<evidence type="ECO:0000313" key="1">
    <source>
        <dbReference type="EMBL" id="EEX78039.1"/>
    </source>
</evidence>
<dbReference type="EMBL" id="ACKP02000011">
    <property type="protein sequence ID" value="EEX78039.1"/>
    <property type="molecule type" value="Genomic_DNA"/>
</dbReference>
<gene>
    <name evidence="1" type="ORF">SELSPUOL_00517</name>
</gene>
<proteinExistence type="predicted"/>
<accession>C9LST9</accession>
<organism evidence="1 2">
    <name type="scientific">Selenomonas sputigena (strain ATCC 35185 / DSM 20758 / CCUG 44933 / VPI D19B-28)</name>
    <dbReference type="NCBI Taxonomy" id="546271"/>
    <lineage>
        <taxon>Bacteria</taxon>
        <taxon>Bacillati</taxon>
        <taxon>Bacillota</taxon>
        <taxon>Negativicutes</taxon>
        <taxon>Selenomonadales</taxon>
        <taxon>Selenomonadaceae</taxon>
        <taxon>Selenomonas</taxon>
    </lineage>
</organism>
<sequence>MATEIIGIDDHPLQYFLTSISYRTDFFFVHLDYTARRRCFANGRESQAKVEYRNIYEKFKGGFIRDKRGF</sequence>
<name>C9LST9_SELS3</name>
<comment type="caution">
    <text evidence="1">The sequence shown here is derived from an EMBL/GenBank/DDBJ whole genome shotgun (WGS) entry which is preliminary data.</text>
</comment>
<evidence type="ECO:0000313" key="2">
    <source>
        <dbReference type="Proteomes" id="UP000003505"/>
    </source>
</evidence>
<protein>
    <submittedName>
        <fullName evidence="1">Uncharacterized protein</fullName>
    </submittedName>
</protein>
<dbReference type="AlphaFoldDB" id="C9LST9"/>
<dbReference type="Proteomes" id="UP000003505">
    <property type="component" value="Unassembled WGS sequence"/>
</dbReference>
<reference evidence="1 2" key="1">
    <citation type="submission" date="2009-09" db="EMBL/GenBank/DDBJ databases">
        <authorList>
            <person name="Weinstock G."/>
            <person name="Sodergren E."/>
            <person name="Clifton S."/>
            <person name="Fulton L."/>
            <person name="Fulton B."/>
            <person name="Courtney L."/>
            <person name="Fronick C."/>
            <person name="Harrison M."/>
            <person name="Strong C."/>
            <person name="Farmer C."/>
            <person name="Delahaunty K."/>
            <person name="Markovic C."/>
            <person name="Hall O."/>
            <person name="Minx P."/>
            <person name="Tomlinson C."/>
            <person name="Mitreva M."/>
            <person name="Nelson J."/>
            <person name="Hou S."/>
            <person name="Wollam A."/>
            <person name="Pepin K.H."/>
            <person name="Johnson M."/>
            <person name="Bhonagiri V."/>
            <person name="Nash W.E."/>
            <person name="Warren W."/>
            <person name="Chinwalla A."/>
            <person name="Mardis E.R."/>
            <person name="Wilson R.K."/>
        </authorList>
    </citation>
    <scope>NUCLEOTIDE SEQUENCE [LARGE SCALE GENOMIC DNA]</scope>
    <source>
        <strain evidence="2">ATCC 35185 / DSM 20758 / VPI D19B-28</strain>
    </source>
</reference>